<keyword evidence="3" id="KW-1185">Reference proteome</keyword>
<dbReference type="RefSeq" id="XP_009220947.1">
    <property type="nucleotide sequence ID" value="XM_009222683.1"/>
</dbReference>
<reference evidence="1" key="3">
    <citation type="submission" date="2010-09" db="EMBL/GenBank/DDBJ databases">
        <title>Annotation of Gaeumannomyces graminis var. tritici R3-111a-1.</title>
        <authorList>
            <consortium name="The Broad Institute Genome Sequencing Platform"/>
            <person name="Ma L.-J."/>
            <person name="Dead R."/>
            <person name="Young S.K."/>
            <person name="Zeng Q."/>
            <person name="Gargeya S."/>
            <person name="Fitzgerald M."/>
            <person name="Haas B."/>
            <person name="Abouelleil A."/>
            <person name="Alvarado L."/>
            <person name="Arachchi H.M."/>
            <person name="Berlin A."/>
            <person name="Brown A."/>
            <person name="Chapman S.B."/>
            <person name="Chen Z."/>
            <person name="Dunbar C."/>
            <person name="Freedman E."/>
            <person name="Gearin G."/>
            <person name="Gellesch M."/>
            <person name="Goldberg J."/>
            <person name="Griggs A."/>
            <person name="Gujja S."/>
            <person name="Heiman D."/>
            <person name="Howarth C."/>
            <person name="Larson L."/>
            <person name="Lui A."/>
            <person name="MacDonald P.J.P."/>
            <person name="Mehta T."/>
            <person name="Montmayeur A."/>
            <person name="Murphy C."/>
            <person name="Neiman D."/>
            <person name="Pearson M."/>
            <person name="Priest M."/>
            <person name="Roberts A."/>
            <person name="Saif S."/>
            <person name="Shea T."/>
            <person name="Shenoy N."/>
            <person name="Sisk P."/>
            <person name="Stolte C."/>
            <person name="Sykes S."/>
            <person name="Yandava C."/>
            <person name="Wortman J."/>
            <person name="Nusbaum C."/>
            <person name="Birren B."/>
        </authorList>
    </citation>
    <scope>NUCLEOTIDE SEQUENCE</scope>
    <source>
        <strain evidence="1">R3-111a-1</strain>
    </source>
</reference>
<dbReference type="Proteomes" id="UP000006039">
    <property type="component" value="Unassembled WGS sequence"/>
</dbReference>
<gene>
    <name evidence="2" type="primary">20345343</name>
    <name evidence="1" type="ORF">GGTG_04885</name>
</gene>
<evidence type="ECO:0000313" key="1">
    <source>
        <dbReference type="EMBL" id="EJT79802.1"/>
    </source>
</evidence>
<evidence type="ECO:0000313" key="2">
    <source>
        <dbReference type="EnsemblFungi" id="EJT79802"/>
    </source>
</evidence>
<reference evidence="2" key="5">
    <citation type="submission" date="2018-04" db="UniProtKB">
        <authorList>
            <consortium name="EnsemblFungi"/>
        </authorList>
    </citation>
    <scope>IDENTIFICATION</scope>
    <source>
        <strain evidence="2">R3-111a-1</strain>
    </source>
</reference>
<sequence>LKLLRRLLFLFFFFFFFSFAAVRVTAQIALNVIISEFALNAFGIAIKSAVKVPLIVAISISGSKVSKDRSFFGLVVTFTLYRRKVIAFSGPYKAVIRIVYT</sequence>
<dbReference type="EMBL" id="GL385396">
    <property type="protein sequence ID" value="EJT79802.1"/>
    <property type="molecule type" value="Genomic_DNA"/>
</dbReference>
<dbReference type="VEuPathDB" id="FungiDB:GGTG_04885"/>
<feature type="non-terminal residue" evidence="1">
    <location>
        <position position="101"/>
    </location>
</feature>
<protein>
    <submittedName>
        <fullName evidence="1 2">Uncharacterized protein</fullName>
    </submittedName>
</protein>
<reference evidence="2" key="4">
    <citation type="journal article" date="2015" name="G3 (Bethesda)">
        <title>Genome sequences of three phytopathogenic species of the Magnaporthaceae family of fungi.</title>
        <authorList>
            <person name="Okagaki L.H."/>
            <person name="Nunes C.C."/>
            <person name="Sailsbery J."/>
            <person name="Clay B."/>
            <person name="Brown D."/>
            <person name="John T."/>
            <person name="Oh Y."/>
            <person name="Young N."/>
            <person name="Fitzgerald M."/>
            <person name="Haas B.J."/>
            <person name="Zeng Q."/>
            <person name="Young S."/>
            <person name="Adiconis X."/>
            <person name="Fan L."/>
            <person name="Levin J.Z."/>
            <person name="Mitchell T.K."/>
            <person name="Okubara P.A."/>
            <person name="Farman M.L."/>
            <person name="Kohn L.M."/>
            <person name="Birren B."/>
            <person name="Ma L.-J."/>
            <person name="Dean R.A."/>
        </authorList>
    </citation>
    <scope>NUCLEOTIDE SEQUENCE</scope>
    <source>
        <strain evidence="2">R3-111a-1</strain>
    </source>
</reference>
<name>J8UX49_GAET3</name>
<evidence type="ECO:0000313" key="3">
    <source>
        <dbReference type="Proteomes" id="UP000006039"/>
    </source>
</evidence>
<dbReference type="AlphaFoldDB" id="J8UX49"/>
<dbReference type="EnsemblFungi" id="EJT79802">
    <property type="protein sequence ID" value="EJT79802"/>
    <property type="gene ID" value="GGTG_04885"/>
</dbReference>
<dbReference type="GeneID" id="20345343"/>
<proteinExistence type="predicted"/>
<organism evidence="1">
    <name type="scientific">Gaeumannomyces tritici (strain R3-111a-1)</name>
    <name type="common">Wheat and barley take-all root rot fungus</name>
    <name type="synonym">Gaeumannomyces graminis var. tritici</name>
    <dbReference type="NCBI Taxonomy" id="644352"/>
    <lineage>
        <taxon>Eukaryota</taxon>
        <taxon>Fungi</taxon>
        <taxon>Dikarya</taxon>
        <taxon>Ascomycota</taxon>
        <taxon>Pezizomycotina</taxon>
        <taxon>Sordariomycetes</taxon>
        <taxon>Sordariomycetidae</taxon>
        <taxon>Magnaporthales</taxon>
        <taxon>Magnaporthaceae</taxon>
        <taxon>Gaeumannomyces</taxon>
    </lineage>
</organism>
<reference evidence="3" key="1">
    <citation type="submission" date="2010-07" db="EMBL/GenBank/DDBJ databases">
        <title>The genome sequence of Gaeumannomyces graminis var. tritici strain R3-111a-1.</title>
        <authorList>
            <consortium name="The Broad Institute Genome Sequencing Platform"/>
            <person name="Ma L.-J."/>
            <person name="Dead R."/>
            <person name="Young S."/>
            <person name="Zeng Q."/>
            <person name="Koehrsen M."/>
            <person name="Alvarado L."/>
            <person name="Berlin A."/>
            <person name="Chapman S.B."/>
            <person name="Chen Z."/>
            <person name="Freedman E."/>
            <person name="Gellesch M."/>
            <person name="Goldberg J."/>
            <person name="Griggs A."/>
            <person name="Gujja S."/>
            <person name="Heilman E.R."/>
            <person name="Heiman D."/>
            <person name="Hepburn T."/>
            <person name="Howarth C."/>
            <person name="Jen D."/>
            <person name="Larson L."/>
            <person name="Mehta T."/>
            <person name="Neiman D."/>
            <person name="Pearson M."/>
            <person name="Roberts A."/>
            <person name="Saif S."/>
            <person name="Shea T."/>
            <person name="Shenoy N."/>
            <person name="Sisk P."/>
            <person name="Stolte C."/>
            <person name="Sykes S."/>
            <person name="Walk T."/>
            <person name="White J."/>
            <person name="Yandava C."/>
            <person name="Haas B."/>
            <person name="Nusbaum C."/>
            <person name="Birren B."/>
        </authorList>
    </citation>
    <scope>NUCLEOTIDE SEQUENCE [LARGE SCALE GENOMIC DNA]</scope>
    <source>
        <strain evidence="3">R3-111a-1</strain>
    </source>
</reference>
<accession>J8UX49</accession>
<reference evidence="1" key="2">
    <citation type="submission" date="2010-07" db="EMBL/GenBank/DDBJ databases">
        <authorList>
            <consortium name="The Broad Institute Genome Sequencing Platform"/>
            <consortium name="Broad Institute Genome Sequencing Center for Infectious Disease"/>
            <person name="Ma L.-J."/>
            <person name="Dead R."/>
            <person name="Young S."/>
            <person name="Zeng Q."/>
            <person name="Koehrsen M."/>
            <person name="Alvarado L."/>
            <person name="Berlin A."/>
            <person name="Chapman S.B."/>
            <person name="Chen Z."/>
            <person name="Freedman E."/>
            <person name="Gellesch M."/>
            <person name="Goldberg J."/>
            <person name="Griggs A."/>
            <person name="Gujja S."/>
            <person name="Heilman E.R."/>
            <person name="Heiman D."/>
            <person name="Hepburn T."/>
            <person name="Howarth C."/>
            <person name="Jen D."/>
            <person name="Larson L."/>
            <person name="Mehta T."/>
            <person name="Neiman D."/>
            <person name="Pearson M."/>
            <person name="Roberts A."/>
            <person name="Saif S."/>
            <person name="Shea T."/>
            <person name="Shenoy N."/>
            <person name="Sisk P."/>
            <person name="Stolte C."/>
            <person name="Sykes S."/>
            <person name="Walk T."/>
            <person name="White J."/>
            <person name="Yandava C."/>
            <person name="Haas B."/>
            <person name="Nusbaum C."/>
            <person name="Birren B."/>
        </authorList>
    </citation>
    <scope>NUCLEOTIDE SEQUENCE</scope>
    <source>
        <strain evidence="1">R3-111a-1</strain>
    </source>
</reference>